<dbReference type="SUPFAM" id="SSF55729">
    <property type="entry name" value="Acyl-CoA N-acyltransferases (Nat)"/>
    <property type="match status" value="1"/>
</dbReference>
<name>A0A1G9P269_9PROT</name>
<accession>A0A1G9P269</accession>
<dbReference type="PROSITE" id="PS51729">
    <property type="entry name" value="GNAT_YJDJ"/>
    <property type="match status" value="1"/>
</dbReference>
<dbReference type="STRING" id="144026.SAMN04488568_10379"/>
<organism evidence="2 3">
    <name type="scientific">Maricaulis salignorans</name>
    <dbReference type="NCBI Taxonomy" id="144026"/>
    <lineage>
        <taxon>Bacteria</taxon>
        <taxon>Pseudomonadati</taxon>
        <taxon>Pseudomonadota</taxon>
        <taxon>Alphaproteobacteria</taxon>
        <taxon>Maricaulales</taxon>
        <taxon>Maricaulaceae</taxon>
        <taxon>Maricaulis</taxon>
    </lineage>
</organism>
<dbReference type="PANTHER" id="PTHR31435:SF10">
    <property type="entry name" value="BSR4717 PROTEIN"/>
    <property type="match status" value="1"/>
</dbReference>
<evidence type="ECO:0000259" key="1">
    <source>
        <dbReference type="PROSITE" id="PS51729"/>
    </source>
</evidence>
<dbReference type="EMBL" id="FNHG01000003">
    <property type="protein sequence ID" value="SDL92739.1"/>
    <property type="molecule type" value="Genomic_DNA"/>
</dbReference>
<dbReference type="Gene3D" id="3.40.630.30">
    <property type="match status" value="1"/>
</dbReference>
<dbReference type="CDD" id="cd04301">
    <property type="entry name" value="NAT_SF"/>
    <property type="match status" value="1"/>
</dbReference>
<evidence type="ECO:0000313" key="2">
    <source>
        <dbReference type="EMBL" id="SDL92739.1"/>
    </source>
</evidence>
<dbReference type="OrthoDB" id="9800945at2"/>
<feature type="domain" description="N-acetyltransferase" evidence="1">
    <location>
        <begin position="12"/>
        <end position="100"/>
    </location>
</feature>
<reference evidence="2 3" key="1">
    <citation type="submission" date="2016-10" db="EMBL/GenBank/DDBJ databases">
        <authorList>
            <person name="de Groot N.N."/>
        </authorList>
    </citation>
    <scope>NUCLEOTIDE SEQUENCE [LARGE SCALE GENOMIC DNA]</scope>
    <source>
        <strain evidence="2 3">DSM 16077</strain>
    </source>
</reference>
<dbReference type="InterPro" id="IPR016181">
    <property type="entry name" value="Acyl_CoA_acyltransferase"/>
</dbReference>
<keyword evidence="3" id="KW-1185">Reference proteome</keyword>
<dbReference type="AlphaFoldDB" id="A0A1G9P269"/>
<gene>
    <name evidence="2" type="ORF">SAMN04488568_10379</name>
</gene>
<dbReference type="PANTHER" id="PTHR31435">
    <property type="entry name" value="PROTEIN NATD1"/>
    <property type="match status" value="1"/>
</dbReference>
<evidence type="ECO:0000313" key="3">
    <source>
        <dbReference type="Proteomes" id="UP000199759"/>
    </source>
</evidence>
<dbReference type="InterPro" id="IPR045057">
    <property type="entry name" value="Gcn5-rel_NAT"/>
</dbReference>
<dbReference type="Pfam" id="PF14542">
    <property type="entry name" value="Acetyltransf_CG"/>
    <property type="match status" value="1"/>
</dbReference>
<proteinExistence type="predicted"/>
<dbReference type="InterPro" id="IPR031165">
    <property type="entry name" value="GNAT_YJDJ"/>
</dbReference>
<dbReference type="RefSeq" id="WP_091767168.1">
    <property type="nucleotide sequence ID" value="NZ_FNHG01000003.1"/>
</dbReference>
<protein>
    <recommendedName>
        <fullName evidence="1">N-acetyltransferase domain-containing protein</fullName>
    </recommendedName>
</protein>
<dbReference type="Proteomes" id="UP000199759">
    <property type="component" value="Unassembled WGS sequence"/>
</dbReference>
<sequence>MTPSPGITFTLEADGQRGRYLAHVDGKPDPGELTFRRTGENRILVDHVGVPQSLRGTGVGVALAHHVVSEARAKGFTIYPQCPFLASQAQKNPDWADVVEPV</sequence>